<accession>A0A6A5XBH1</accession>
<organism evidence="1 2">
    <name type="scientific">Aaosphaeria arxii CBS 175.79</name>
    <dbReference type="NCBI Taxonomy" id="1450172"/>
    <lineage>
        <taxon>Eukaryota</taxon>
        <taxon>Fungi</taxon>
        <taxon>Dikarya</taxon>
        <taxon>Ascomycota</taxon>
        <taxon>Pezizomycotina</taxon>
        <taxon>Dothideomycetes</taxon>
        <taxon>Pleosporomycetidae</taxon>
        <taxon>Pleosporales</taxon>
        <taxon>Pleosporales incertae sedis</taxon>
        <taxon>Aaosphaeria</taxon>
    </lineage>
</organism>
<dbReference type="AlphaFoldDB" id="A0A6A5XBH1"/>
<dbReference type="InterPro" id="IPR029058">
    <property type="entry name" value="AB_hydrolase_fold"/>
</dbReference>
<keyword evidence="2" id="KW-1185">Reference proteome</keyword>
<dbReference type="OrthoDB" id="2334691at2759"/>
<dbReference type="Gene3D" id="3.40.50.1820">
    <property type="entry name" value="alpha/beta hydrolase"/>
    <property type="match status" value="1"/>
</dbReference>
<evidence type="ECO:0000313" key="2">
    <source>
        <dbReference type="Proteomes" id="UP000799778"/>
    </source>
</evidence>
<dbReference type="GeneID" id="54290138"/>
<proteinExistence type="predicted"/>
<dbReference type="SUPFAM" id="SSF53474">
    <property type="entry name" value="alpha/beta-Hydrolases"/>
    <property type="match status" value="1"/>
</dbReference>
<dbReference type="EMBL" id="ML978076">
    <property type="protein sequence ID" value="KAF2010270.1"/>
    <property type="molecule type" value="Genomic_DNA"/>
</dbReference>
<dbReference type="RefSeq" id="XP_033378609.1">
    <property type="nucleotide sequence ID" value="XM_033532741.1"/>
</dbReference>
<dbReference type="Proteomes" id="UP000799778">
    <property type="component" value="Unassembled WGS sequence"/>
</dbReference>
<sequence>MPGVTFKVHAGALPRDDLKHLHMTGCVPTICFQGDQRFSYSLYIPESAYPPTPLHPERIKIPLVVVIHGGKSDHIRARNAWIEYADKHGVAILAPLFPLGVASQWDTDAYRFLGAAPQRTLLSNTNGDHALKRPQAERLLYDRLLLSMIEEVGMRWSGLDTEKFFLGGFSGGGQFSHRFLYLHPERLLGVCIGGPGFITLMDSSLEWPLGIGGMDRIFDKSIDKKAISQVPVLVACGLDDVSKDTFIVRDRVHGAIEGLTMGSKGADLRTNNAKDLAESLESAGCQVTLEYIPNVAHEMPKVQPAMGAFLAPLIVERQNKLNYIE</sequence>
<reference evidence="1" key="1">
    <citation type="journal article" date="2020" name="Stud. Mycol.">
        <title>101 Dothideomycetes genomes: a test case for predicting lifestyles and emergence of pathogens.</title>
        <authorList>
            <person name="Haridas S."/>
            <person name="Albert R."/>
            <person name="Binder M."/>
            <person name="Bloem J."/>
            <person name="Labutti K."/>
            <person name="Salamov A."/>
            <person name="Andreopoulos B."/>
            <person name="Baker S."/>
            <person name="Barry K."/>
            <person name="Bills G."/>
            <person name="Bluhm B."/>
            <person name="Cannon C."/>
            <person name="Castanera R."/>
            <person name="Culley D."/>
            <person name="Daum C."/>
            <person name="Ezra D."/>
            <person name="Gonzalez J."/>
            <person name="Henrissat B."/>
            <person name="Kuo A."/>
            <person name="Liang C."/>
            <person name="Lipzen A."/>
            <person name="Lutzoni F."/>
            <person name="Magnuson J."/>
            <person name="Mondo S."/>
            <person name="Nolan M."/>
            <person name="Ohm R."/>
            <person name="Pangilinan J."/>
            <person name="Park H.-J."/>
            <person name="Ramirez L."/>
            <person name="Alfaro M."/>
            <person name="Sun H."/>
            <person name="Tritt A."/>
            <person name="Yoshinaga Y."/>
            <person name="Zwiers L.-H."/>
            <person name="Turgeon B."/>
            <person name="Goodwin S."/>
            <person name="Spatafora J."/>
            <person name="Crous P."/>
            <person name="Grigoriev I."/>
        </authorList>
    </citation>
    <scope>NUCLEOTIDE SEQUENCE</scope>
    <source>
        <strain evidence="1">CBS 175.79</strain>
    </source>
</reference>
<evidence type="ECO:0008006" key="3">
    <source>
        <dbReference type="Google" id="ProtNLM"/>
    </source>
</evidence>
<protein>
    <recommendedName>
        <fullName evidence="3">Alpha/beta-hydrolase</fullName>
    </recommendedName>
</protein>
<name>A0A6A5XBH1_9PLEO</name>
<gene>
    <name evidence="1" type="ORF">BU24DRAFT_472380</name>
</gene>
<evidence type="ECO:0000313" key="1">
    <source>
        <dbReference type="EMBL" id="KAF2010270.1"/>
    </source>
</evidence>